<keyword evidence="2" id="KW-0732">Signal</keyword>
<accession>A0AAN7D0S5</accession>
<protein>
    <recommendedName>
        <fullName evidence="5">Transmembrane protein</fullName>
    </recommendedName>
</protein>
<feature type="transmembrane region" description="Helical" evidence="1">
    <location>
        <begin position="194"/>
        <end position="215"/>
    </location>
</feature>
<keyword evidence="1" id="KW-0812">Transmembrane</keyword>
<sequence length="240" mass="26061">MGPTRSLLGPIGLTLFLLAVDAAISMGLVSSMVSFLHHNGRGPFAVASPDASPFLLAGEPVNFVANHGHTTNAAGGTALIVVGLGGSIALWLERRERNKWDRSSSFFRIWTVLVLLSLLLTMAALIYTLAETAKTGGQAIDIAVARMYSHPSKYPDGRWTPENWYAAVLDLPLASANQRRVISGNLTIMRAWRWNLVALFILGFVLLALVVLEVLGMRKRGLQPVAMMDTLTTPLKRVDV</sequence>
<feature type="transmembrane region" description="Helical" evidence="1">
    <location>
        <begin position="105"/>
        <end position="127"/>
    </location>
</feature>
<feature type="signal peptide" evidence="2">
    <location>
        <begin position="1"/>
        <end position="22"/>
    </location>
</feature>
<reference evidence="3" key="1">
    <citation type="journal article" date="2023" name="Mol. Phylogenet. Evol.">
        <title>Genome-scale phylogeny and comparative genomics of the fungal order Sordariales.</title>
        <authorList>
            <person name="Hensen N."/>
            <person name="Bonometti L."/>
            <person name="Westerberg I."/>
            <person name="Brannstrom I.O."/>
            <person name="Guillou S."/>
            <person name="Cros-Aarteil S."/>
            <person name="Calhoun S."/>
            <person name="Haridas S."/>
            <person name="Kuo A."/>
            <person name="Mondo S."/>
            <person name="Pangilinan J."/>
            <person name="Riley R."/>
            <person name="LaButti K."/>
            <person name="Andreopoulos B."/>
            <person name="Lipzen A."/>
            <person name="Chen C."/>
            <person name="Yan M."/>
            <person name="Daum C."/>
            <person name="Ng V."/>
            <person name="Clum A."/>
            <person name="Steindorff A."/>
            <person name="Ohm R.A."/>
            <person name="Martin F."/>
            <person name="Silar P."/>
            <person name="Natvig D.O."/>
            <person name="Lalanne C."/>
            <person name="Gautier V."/>
            <person name="Ament-Velasquez S.L."/>
            <person name="Kruys A."/>
            <person name="Hutchinson M.I."/>
            <person name="Powell A.J."/>
            <person name="Barry K."/>
            <person name="Miller A.N."/>
            <person name="Grigoriev I.V."/>
            <person name="Debuchy R."/>
            <person name="Gladieux P."/>
            <person name="Hiltunen Thoren M."/>
            <person name="Johannesson H."/>
        </authorList>
    </citation>
    <scope>NUCLEOTIDE SEQUENCE</scope>
    <source>
        <strain evidence="3">CBS 359.72</strain>
    </source>
</reference>
<name>A0AAN7D0S5_9PEZI</name>
<gene>
    <name evidence="3" type="ORF">C7999DRAFT_37409</name>
</gene>
<evidence type="ECO:0000256" key="2">
    <source>
        <dbReference type="SAM" id="SignalP"/>
    </source>
</evidence>
<evidence type="ECO:0000313" key="3">
    <source>
        <dbReference type="EMBL" id="KAK4251679.1"/>
    </source>
</evidence>
<keyword evidence="1" id="KW-0472">Membrane</keyword>
<keyword evidence="4" id="KW-1185">Reference proteome</keyword>
<evidence type="ECO:0008006" key="5">
    <source>
        <dbReference type="Google" id="ProtNLM"/>
    </source>
</evidence>
<feature type="chain" id="PRO_5043017789" description="Transmembrane protein" evidence="2">
    <location>
        <begin position="23"/>
        <end position="240"/>
    </location>
</feature>
<reference evidence="3" key="2">
    <citation type="submission" date="2023-05" db="EMBL/GenBank/DDBJ databases">
        <authorList>
            <consortium name="Lawrence Berkeley National Laboratory"/>
            <person name="Steindorff A."/>
            <person name="Hensen N."/>
            <person name="Bonometti L."/>
            <person name="Westerberg I."/>
            <person name="Brannstrom I.O."/>
            <person name="Guillou S."/>
            <person name="Cros-Aarteil S."/>
            <person name="Calhoun S."/>
            <person name="Haridas S."/>
            <person name="Kuo A."/>
            <person name="Mondo S."/>
            <person name="Pangilinan J."/>
            <person name="Riley R."/>
            <person name="Labutti K."/>
            <person name="Andreopoulos B."/>
            <person name="Lipzen A."/>
            <person name="Chen C."/>
            <person name="Yanf M."/>
            <person name="Daum C."/>
            <person name="Ng V."/>
            <person name="Clum A."/>
            <person name="Ohm R."/>
            <person name="Martin F."/>
            <person name="Silar P."/>
            <person name="Natvig D."/>
            <person name="Lalanne C."/>
            <person name="Gautier V."/>
            <person name="Ament-Velasquez S.L."/>
            <person name="Kruys A."/>
            <person name="Hutchinson M.I."/>
            <person name="Powell A.J."/>
            <person name="Barry K."/>
            <person name="Miller A.N."/>
            <person name="Grigoriev I.V."/>
            <person name="Debuchy R."/>
            <person name="Gladieux P."/>
            <person name="Thoren M.H."/>
            <person name="Johannesson H."/>
        </authorList>
    </citation>
    <scope>NUCLEOTIDE SEQUENCE</scope>
    <source>
        <strain evidence="3">CBS 359.72</strain>
    </source>
</reference>
<proteinExistence type="predicted"/>
<dbReference type="Proteomes" id="UP001303647">
    <property type="component" value="Unassembled WGS sequence"/>
</dbReference>
<evidence type="ECO:0000256" key="1">
    <source>
        <dbReference type="SAM" id="Phobius"/>
    </source>
</evidence>
<dbReference type="EMBL" id="MU857604">
    <property type="protein sequence ID" value="KAK4251679.1"/>
    <property type="molecule type" value="Genomic_DNA"/>
</dbReference>
<feature type="transmembrane region" description="Helical" evidence="1">
    <location>
        <begin position="73"/>
        <end position="93"/>
    </location>
</feature>
<organism evidence="3 4">
    <name type="scientific">Corynascus novoguineensis</name>
    <dbReference type="NCBI Taxonomy" id="1126955"/>
    <lineage>
        <taxon>Eukaryota</taxon>
        <taxon>Fungi</taxon>
        <taxon>Dikarya</taxon>
        <taxon>Ascomycota</taxon>
        <taxon>Pezizomycotina</taxon>
        <taxon>Sordariomycetes</taxon>
        <taxon>Sordariomycetidae</taxon>
        <taxon>Sordariales</taxon>
        <taxon>Chaetomiaceae</taxon>
        <taxon>Corynascus</taxon>
    </lineage>
</organism>
<dbReference type="AlphaFoldDB" id="A0AAN7D0S5"/>
<comment type="caution">
    <text evidence="3">The sequence shown here is derived from an EMBL/GenBank/DDBJ whole genome shotgun (WGS) entry which is preliminary data.</text>
</comment>
<keyword evidence="1" id="KW-1133">Transmembrane helix</keyword>
<evidence type="ECO:0000313" key="4">
    <source>
        <dbReference type="Proteomes" id="UP001303647"/>
    </source>
</evidence>